<keyword evidence="2" id="KW-1185">Reference proteome</keyword>
<evidence type="ECO:0000313" key="2">
    <source>
        <dbReference type="Proteomes" id="UP000276215"/>
    </source>
</evidence>
<dbReference type="AlphaFoldDB" id="A0A3N4IXL4"/>
<evidence type="ECO:0000313" key="1">
    <source>
        <dbReference type="EMBL" id="RPA90923.1"/>
    </source>
</evidence>
<organism evidence="1 2">
    <name type="scientific">Choiromyces venosus 120613-1</name>
    <dbReference type="NCBI Taxonomy" id="1336337"/>
    <lineage>
        <taxon>Eukaryota</taxon>
        <taxon>Fungi</taxon>
        <taxon>Dikarya</taxon>
        <taxon>Ascomycota</taxon>
        <taxon>Pezizomycotina</taxon>
        <taxon>Pezizomycetes</taxon>
        <taxon>Pezizales</taxon>
        <taxon>Tuberaceae</taxon>
        <taxon>Choiromyces</taxon>
    </lineage>
</organism>
<dbReference type="Proteomes" id="UP000276215">
    <property type="component" value="Unassembled WGS sequence"/>
</dbReference>
<gene>
    <name evidence="1" type="ORF">L873DRAFT_1820333</name>
</gene>
<sequence>MPEVGLEKYFVVPKLRTAEIRCFWCEKKLTKTFAEVVYDRSGINMSAQLTLANRNYFEASLCRGKKKAFCTELSNSELNCTKSRNIP</sequence>
<protein>
    <submittedName>
        <fullName evidence="1">Uncharacterized protein</fullName>
    </submittedName>
</protein>
<dbReference type="EMBL" id="ML120510">
    <property type="protein sequence ID" value="RPA90923.1"/>
    <property type="molecule type" value="Genomic_DNA"/>
</dbReference>
<name>A0A3N4IXL4_9PEZI</name>
<accession>A0A3N4IXL4</accession>
<proteinExistence type="predicted"/>
<reference evidence="1 2" key="1">
    <citation type="journal article" date="2018" name="Nat. Ecol. Evol.">
        <title>Pezizomycetes genomes reveal the molecular basis of ectomycorrhizal truffle lifestyle.</title>
        <authorList>
            <person name="Murat C."/>
            <person name="Payen T."/>
            <person name="Noel B."/>
            <person name="Kuo A."/>
            <person name="Morin E."/>
            <person name="Chen J."/>
            <person name="Kohler A."/>
            <person name="Krizsan K."/>
            <person name="Balestrini R."/>
            <person name="Da Silva C."/>
            <person name="Montanini B."/>
            <person name="Hainaut M."/>
            <person name="Levati E."/>
            <person name="Barry K.W."/>
            <person name="Belfiori B."/>
            <person name="Cichocki N."/>
            <person name="Clum A."/>
            <person name="Dockter R.B."/>
            <person name="Fauchery L."/>
            <person name="Guy J."/>
            <person name="Iotti M."/>
            <person name="Le Tacon F."/>
            <person name="Lindquist E.A."/>
            <person name="Lipzen A."/>
            <person name="Malagnac F."/>
            <person name="Mello A."/>
            <person name="Molinier V."/>
            <person name="Miyauchi S."/>
            <person name="Poulain J."/>
            <person name="Riccioni C."/>
            <person name="Rubini A."/>
            <person name="Sitrit Y."/>
            <person name="Splivallo R."/>
            <person name="Traeger S."/>
            <person name="Wang M."/>
            <person name="Zifcakova L."/>
            <person name="Wipf D."/>
            <person name="Zambonelli A."/>
            <person name="Paolocci F."/>
            <person name="Nowrousian M."/>
            <person name="Ottonello S."/>
            <person name="Baldrian P."/>
            <person name="Spatafora J.W."/>
            <person name="Henrissat B."/>
            <person name="Nagy L.G."/>
            <person name="Aury J.M."/>
            <person name="Wincker P."/>
            <person name="Grigoriev I.V."/>
            <person name="Bonfante P."/>
            <person name="Martin F.M."/>
        </authorList>
    </citation>
    <scope>NUCLEOTIDE SEQUENCE [LARGE SCALE GENOMIC DNA]</scope>
    <source>
        <strain evidence="1 2">120613-1</strain>
    </source>
</reference>